<proteinExistence type="inferred from homology"/>
<sequence length="310" mass="33932">MMRKILIATEKPFAPAAINKIEKLIGKADEKYNLELLESYTEKDEFLKAVADADALIVRSDKVDQAVFDAAPKLKIVVRAGAGYDNVDLEAATARNVVVMNTPGQNSNAVAELAIGLAIFGIRELFSGKPGGELRGRTLGLHGFGYVARNVFRIARAFGMKVIVYTRYSKSAAAAIGLKVTKSLEQLYEKSDIVSIHVPARGEHIKSVSYEVLKHLKDGAVIVNTARKEVIIEPDLVRIMEEKPGVKYMSDITPDCEKEFAEKFEGRYFFTPKKAGAQTAEANIKAGVAAAEQIVTFFGKGDTTFQVNKK</sequence>
<dbReference type="GO" id="GO:0016616">
    <property type="term" value="F:oxidoreductase activity, acting on the CH-OH group of donors, NAD or NADP as acceptor"/>
    <property type="evidence" value="ECO:0007669"/>
    <property type="project" value="InterPro"/>
</dbReference>
<evidence type="ECO:0000313" key="4">
    <source>
        <dbReference type="EMBL" id="HDR51028.1"/>
    </source>
</evidence>
<dbReference type="Gene3D" id="3.40.50.720">
    <property type="entry name" value="NAD(P)-binding Rossmann-like Domain"/>
    <property type="match status" value="2"/>
</dbReference>
<dbReference type="EMBL" id="DSDK01000296">
    <property type="protein sequence ID" value="HDR51028.1"/>
    <property type="molecule type" value="Genomic_DNA"/>
</dbReference>
<reference evidence="4" key="1">
    <citation type="journal article" date="2020" name="mSystems">
        <title>Genome- and Community-Level Interaction Insights into Carbon Utilization and Element Cycling Functions of Hydrothermarchaeota in Hydrothermal Sediment.</title>
        <authorList>
            <person name="Zhou Z."/>
            <person name="Liu Y."/>
            <person name="Xu W."/>
            <person name="Pan J."/>
            <person name="Luo Z.H."/>
            <person name="Li M."/>
        </authorList>
    </citation>
    <scope>NUCLEOTIDE SEQUENCE [LARGE SCALE GENOMIC DNA]</scope>
    <source>
        <strain evidence="4">SpSt-1217</strain>
    </source>
</reference>
<dbReference type="SUPFAM" id="SSF51735">
    <property type="entry name" value="NAD(P)-binding Rossmann-fold domains"/>
    <property type="match status" value="1"/>
</dbReference>
<keyword evidence="1" id="KW-0560">Oxidoreductase</keyword>
<dbReference type="Proteomes" id="UP000886047">
    <property type="component" value="Unassembled WGS sequence"/>
</dbReference>
<gene>
    <name evidence="4" type="ORF">ENN90_05310</name>
</gene>
<protein>
    <submittedName>
        <fullName evidence="4">3-phosphoglycerate dehydrogenase</fullName>
    </submittedName>
</protein>
<dbReference type="AlphaFoldDB" id="A0A831LK25"/>
<organism evidence="4">
    <name type="scientific">Mariniphaga anaerophila</name>
    <dbReference type="NCBI Taxonomy" id="1484053"/>
    <lineage>
        <taxon>Bacteria</taxon>
        <taxon>Pseudomonadati</taxon>
        <taxon>Bacteroidota</taxon>
        <taxon>Bacteroidia</taxon>
        <taxon>Marinilabiliales</taxon>
        <taxon>Prolixibacteraceae</taxon>
        <taxon>Mariniphaga</taxon>
    </lineage>
</organism>
<evidence type="ECO:0000256" key="1">
    <source>
        <dbReference type="RuleBase" id="RU003719"/>
    </source>
</evidence>
<dbReference type="PANTHER" id="PTHR42938">
    <property type="entry name" value="FORMATE DEHYDROGENASE 1"/>
    <property type="match status" value="1"/>
</dbReference>
<evidence type="ECO:0000259" key="3">
    <source>
        <dbReference type="Pfam" id="PF02826"/>
    </source>
</evidence>
<accession>A0A831LK25</accession>
<dbReference type="InterPro" id="IPR006140">
    <property type="entry name" value="D-isomer_DH_NAD-bd"/>
</dbReference>
<dbReference type="Pfam" id="PF02826">
    <property type="entry name" value="2-Hacid_dh_C"/>
    <property type="match status" value="1"/>
</dbReference>
<dbReference type="Pfam" id="PF00389">
    <property type="entry name" value="2-Hacid_dh"/>
    <property type="match status" value="1"/>
</dbReference>
<name>A0A831LK25_9BACT</name>
<comment type="similarity">
    <text evidence="1">Belongs to the D-isomer specific 2-hydroxyacid dehydrogenase family.</text>
</comment>
<comment type="caution">
    <text evidence="4">The sequence shown here is derived from an EMBL/GenBank/DDBJ whole genome shotgun (WGS) entry which is preliminary data.</text>
</comment>
<dbReference type="InterPro" id="IPR036291">
    <property type="entry name" value="NAD(P)-bd_dom_sf"/>
</dbReference>
<dbReference type="SUPFAM" id="SSF52283">
    <property type="entry name" value="Formate/glycerate dehydrogenase catalytic domain-like"/>
    <property type="match status" value="1"/>
</dbReference>
<feature type="domain" description="D-isomer specific 2-hydroxyacid dehydrogenase catalytic" evidence="2">
    <location>
        <begin position="27"/>
        <end position="308"/>
    </location>
</feature>
<dbReference type="InterPro" id="IPR006139">
    <property type="entry name" value="D-isomer_2_OHA_DH_cat_dom"/>
</dbReference>
<feature type="domain" description="D-isomer specific 2-hydroxyacid dehydrogenase NAD-binding" evidence="3">
    <location>
        <begin position="130"/>
        <end position="252"/>
    </location>
</feature>
<evidence type="ECO:0000259" key="2">
    <source>
        <dbReference type="Pfam" id="PF00389"/>
    </source>
</evidence>
<dbReference type="GO" id="GO:0051287">
    <property type="term" value="F:NAD binding"/>
    <property type="evidence" value="ECO:0007669"/>
    <property type="project" value="InterPro"/>
</dbReference>
<dbReference type="PANTHER" id="PTHR42938:SF47">
    <property type="entry name" value="HYDROXYPYRUVATE REDUCTASE"/>
    <property type="match status" value="1"/>
</dbReference>